<evidence type="ECO:0000256" key="2">
    <source>
        <dbReference type="ARBA" id="ARBA00004906"/>
    </source>
</evidence>
<keyword evidence="11" id="KW-0472">Membrane</keyword>
<evidence type="ECO:0000256" key="1">
    <source>
        <dbReference type="ARBA" id="ARBA00004585"/>
    </source>
</evidence>
<accession>A0A6L2PPF8</accession>
<feature type="domain" description="Pex N-terminal" evidence="13">
    <location>
        <begin position="2"/>
        <end position="119"/>
    </location>
</feature>
<evidence type="ECO:0000256" key="3">
    <source>
        <dbReference type="ARBA" id="ARBA00008704"/>
    </source>
</evidence>
<dbReference type="GO" id="GO:0016558">
    <property type="term" value="P:protein import into peroxisome matrix"/>
    <property type="evidence" value="ECO:0007669"/>
    <property type="project" value="InterPro"/>
</dbReference>
<evidence type="ECO:0000256" key="8">
    <source>
        <dbReference type="ARBA" id="ARBA00022833"/>
    </source>
</evidence>
<evidence type="ECO:0000256" key="5">
    <source>
        <dbReference type="ARBA" id="ARBA00022692"/>
    </source>
</evidence>
<dbReference type="PANTHER" id="PTHR12888">
    <property type="entry name" value="PEROXISOME ASSEMBLY PROTEIN 12 PEROXIN-12"/>
    <property type="match status" value="1"/>
</dbReference>
<comment type="caution">
    <text evidence="14">The sequence shown here is derived from an EMBL/GenBank/DDBJ whole genome shotgun (WGS) entry which is preliminary data.</text>
</comment>
<keyword evidence="4" id="KW-0813">Transport</keyword>
<dbReference type="InterPro" id="IPR017375">
    <property type="entry name" value="PEX12"/>
</dbReference>
<keyword evidence="8" id="KW-0862">Zinc</keyword>
<dbReference type="GO" id="GO:0004842">
    <property type="term" value="F:ubiquitin-protein transferase activity"/>
    <property type="evidence" value="ECO:0007669"/>
    <property type="project" value="TreeGrafter"/>
</dbReference>
<comment type="pathway">
    <text evidence="2">Protein modification; protein ubiquitination.</text>
</comment>
<keyword evidence="12" id="KW-0576">Peroxisome</keyword>
<reference evidence="15" key="1">
    <citation type="submission" date="2020-01" db="EMBL/GenBank/DDBJ databases">
        <title>Draft genome sequence of the Termite Coptotermes fromosanus.</title>
        <authorList>
            <person name="Itakura S."/>
            <person name="Yosikawa Y."/>
            <person name="Umezawa K."/>
        </authorList>
    </citation>
    <scope>NUCLEOTIDE SEQUENCE [LARGE SCALE GENOMIC DNA]</scope>
</reference>
<evidence type="ECO:0000256" key="4">
    <source>
        <dbReference type="ARBA" id="ARBA00022448"/>
    </source>
</evidence>
<name>A0A6L2PPF8_COPFO</name>
<dbReference type="EMBL" id="BLKM01008060">
    <property type="protein sequence ID" value="GFG32345.1"/>
    <property type="molecule type" value="Genomic_DNA"/>
</dbReference>
<protein>
    <recommendedName>
        <fullName evidence="13">Pex N-terminal domain-containing protein</fullName>
    </recommendedName>
</protein>
<organism evidence="14 15">
    <name type="scientific">Coptotermes formosanus</name>
    <name type="common">Formosan subterranean termite</name>
    <dbReference type="NCBI Taxonomy" id="36987"/>
    <lineage>
        <taxon>Eukaryota</taxon>
        <taxon>Metazoa</taxon>
        <taxon>Ecdysozoa</taxon>
        <taxon>Arthropoda</taxon>
        <taxon>Hexapoda</taxon>
        <taxon>Insecta</taxon>
        <taxon>Pterygota</taxon>
        <taxon>Neoptera</taxon>
        <taxon>Polyneoptera</taxon>
        <taxon>Dictyoptera</taxon>
        <taxon>Blattodea</taxon>
        <taxon>Blattoidea</taxon>
        <taxon>Termitoidae</taxon>
        <taxon>Rhinotermitidae</taxon>
        <taxon>Coptotermes</taxon>
    </lineage>
</organism>
<dbReference type="Proteomes" id="UP000502823">
    <property type="component" value="Unassembled WGS sequence"/>
</dbReference>
<dbReference type="GO" id="GO:0006513">
    <property type="term" value="P:protein monoubiquitination"/>
    <property type="evidence" value="ECO:0007669"/>
    <property type="project" value="TreeGrafter"/>
</dbReference>
<dbReference type="OrthoDB" id="107372at2759"/>
<evidence type="ECO:0000256" key="7">
    <source>
        <dbReference type="ARBA" id="ARBA00022771"/>
    </source>
</evidence>
<dbReference type="AlphaFoldDB" id="A0A6L2PPF8"/>
<gene>
    <name evidence="14" type="ORF">Cfor_10187</name>
</gene>
<keyword evidence="9" id="KW-0653">Protein transport</keyword>
<comment type="subcellular location">
    <subcellularLocation>
        <location evidence="1">Peroxisome membrane</location>
        <topology evidence="1">Multi-pass membrane protein</topology>
    </subcellularLocation>
</comment>
<keyword evidence="10" id="KW-1133">Transmembrane helix</keyword>
<evidence type="ECO:0000256" key="6">
    <source>
        <dbReference type="ARBA" id="ARBA00022723"/>
    </source>
</evidence>
<dbReference type="Pfam" id="PF04757">
    <property type="entry name" value="Pex2_Pex12"/>
    <property type="match status" value="1"/>
</dbReference>
<sequence length="138" mass="15714">MSLLCLCVVPYLRAKLEDRVTKCQLLGPPRGWVQVLLRLHSAIHFLWETSVLGNCLYYMSGRAASHSPLLHLAGVTLKYAVEQEQDVRFPLLSAKFVGYLLTCTLEFGAFFLQFLQYWHMGDQQRTSLTALPVPPPFE</sequence>
<dbReference type="GO" id="GO:0005778">
    <property type="term" value="C:peroxisomal membrane"/>
    <property type="evidence" value="ECO:0007669"/>
    <property type="project" value="UniProtKB-SubCell"/>
</dbReference>
<evidence type="ECO:0000256" key="11">
    <source>
        <dbReference type="ARBA" id="ARBA00023136"/>
    </source>
</evidence>
<dbReference type="GO" id="GO:1990429">
    <property type="term" value="C:peroxisomal importomer complex"/>
    <property type="evidence" value="ECO:0007669"/>
    <property type="project" value="TreeGrafter"/>
</dbReference>
<evidence type="ECO:0000259" key="13">
    <source>
        <dbReference type="Pfam" id="PF04757"/>
    </source>
</evidence>
<comment type="similarity">
    <text evidence="3">Belongs to the pex2/pex10/pex12 family.</text>
</comment>
<evidence type="ECO:0000313" key="14">
    <source>
        <dbReference type="EMBL" id="GFG32345.1"/>
    </source>
</evidence>
<dbReference type="InParanoid" id="A0A6L2PPF8"/>
<evidence type="ECO:0000256" key="12">
    <source>
        <dbReference type="ARBA" id="ARBA00023140"/>
    </source>
</evidence>
<feature type="non-terminal residue" evidence="14">
    <location>
        <position position="138"/>
    </location>
</feature>
<keyword evidence="6" id="KW-0479">Metal-binding</keyword>
<dbReference type="PANTHER" id="PTHR12888:SF0">
    <property type="entry name" value="PEROXISOME ASSEMBLY PROTEIN 12"/>
    <property type="match status" value="1"/>
</dbReference>
<evidence type="ECO:0000256" key="10">
    <source>
        <dbReference type="ARBA" id="ARBA00022989"/>
    </source>
</evidence>
<dbReference type="GO" id="GO:0008270">
    <property type="term" value="F:zinc ion binding"/>
    <property type="evidence" value="ECO:0007669"/>
    <property type="project" value="UniProtKB-KW"/>
</dbReference>
<evidence type="ECO:0000313" key="15">
    <source>
        <dbReference type="Proteomes" id="UP000502823"/>
    </source>
</evidence>
<keyword evidence="7" id="KW-0863">Zinc-finger</keyword>
<dbReference type="InterPro" id="IPR006845">
    <property type="entry name" value="Pex_N"/>
</dbReference>
<proteinExistence type="inferred from homology"/>
<keyword evidence="15" id="KW-1185">Reference proteome</keyword>
<evidence type="ECO:0000256" key="9">
    <source>
        <dbReference type="ARBA" id="ARBA00022927"/>
    </source>
</evidence>
<keyword evidence="5" id="KW-0812">Transmembrane</keyword>